<evidence type="ECO:0000256" key="1">
    <source>
        <dbReference type="ARBA" id="ARBA00023002"/>
    </source>
</evidence>
<dbReference type="RefSeq" id="WP_090764331.1">
    <property type="nucleotide sequence ID" value="NZ_FNFB01000007.1"/>
</dbReference>
<sequence length="488" mass="50837">MTAESTSAGELVTGLVVNGESVTTDDRIPIHDPSRPDTVVGWTAAATPDDCERAVAAAQGAFPGWAARSAAERADLLLAAFDPLAASAAARAELLTRENGKTLHESQIDVAVFEGRSRVAATLVEGFPPVTTLAGPPFATRIHRVPAGVVTIIVPFNWPLAILGASLPYALIAGNTVVVKPPPTAPLAMVETLRVMAEALPPGVLNVVTGANDAVRPLLTDPRVAHVVFTGSTAGGRAVMGLAAQSLAKVTLELGGNDPAVLLDDVRLDEQMAGALAAAAFMTTGQVCMAVKRVYVPRSRYAELVEALGAALDGQRVGGGLDSSTTMGPLNTARQRDLVREMVEQARAKGAEIREHGSVDEDAVAAGGHYLRPALVLDPAEDLRVVTEEQFGPALPILPYDDLDGLVDRLNGEWSGLCSSVWSPDLDRASAVAARLRTGTTWINQANASACDDRAPFGGFRQSGVGREMGPDGLLAYTEPHVVTAPPA</sequence>
<evidence type="ECO:0000313" key="6">
    <source>
        <dbReference type="Proteomes" id="UP000198683"/>
    </source>
</evidence>
<proteinExistence type="inferred from homology"/>
<feature type="domain" description="Aldehyde dehydrogenase" evidence="4">
    <location>
        <begin position="26"/>
        <end position="482"/>
    </location>
</feature>
<organism evidence="5 6">
    <name type="scientific">Nonomuraea maritima</name>
    <dbReference type="NCBI Taxonomy" id="683260"/>
    <lineage>
        <taxon>Bacteria</taxon>
        <taxon>Bacillati</taxon>
        <taxon>Actinomycetota</taxon>
        <taxon>Actinomycetes</taxon>
        <taxon>Streptosporangiales</taxon>
        <taxon>Streptosporangiaceae</taxon>
        <taxon>Nonomuraea</taxon>
    </lineage>
</organism>
<dbReference type="Proteomes" id="UP000198683">
    <property type="component" value="Unassembled WGS sequence"/>
</dbReference>
<evidence type="ECO:0000256" key="3">
    <source>
        <dbReference type="RuleBase" id="RU003345"/>
    </source>
</evidence>
<dbReference type="Pfam" id="PF00171">
    <property type="entry name" value="Aldedh"/>
    <property type="match status" value="1"/>
</dbReference>
<dbReference type="GO" id="GO:0016620">
    <property type="term" value="F:oxidoreductase activity, acting on the aldehyde or oxo group of donors, NAD or NADP as acceptor"/>
    <property type="evidence" value="ECO:0007669"/>
    <property type="project" value="InterPro"/>
</dbReference>
<dbReference type="PROSITE" id="PS00687">
    <property type="entry name" value="ALDEHYDE_DEHYDR_GLU"/>
    <property type="match status" value="1"/>
</dbReference>
<dbReference type="PROSITE" id="PS00070">
    <property type="entry name" value="ALDEHYDE_DEHYDR_CYS"/>
    <property type="match status" value="1"/>
</dbReference>
<evidence type="ECO:0000313" key="5">
    <source>
        <dbReference type="EMBL" id="SDK38593.1"/>
    </source>
</evidence>
<dbReference type="InterPro" id="IPR016160">
    <property type="entry name" value="Ald_DH_CS_CYS"/>
</dbReference>
<dbReference type="InterPro" id="IPR016162">
    <property type="entry name" value="Ald_DH_N"/>
</dbReference>
<evidence type="ECO:0000259" key="4">
    <source>
        <dbReference type="Pfam" id="PF00171"/>
    </source>
</evidence>
<dbReference type="EMBL" id="FNFB01000007">
    <property type="protein sequence ID" value="SDK38593.1"/>
    <property type="molecule type" value="Genomic_DNA"/>
</dbReference>
<dbReference type="SUPFAM" id="SSF53720">
    <property type="entry name" value="ALDH-like"/>
    <property type="match status" value="1"/>
</dbReference>
<dbReference type="Gene3D" id="3.40.605.10">
    <property type="entry name" value="Aldehyde Dehydrogenase, Chain A, domain 1"/>
    <property type="match status" value="1"/>
</dbReference>
<name>A0A1G9BGK2_9ACTN</name>
<evidence type="ECO:0000256" key="2">
    <source>
        <dbReference type="PROSITE-ProRule" id="PRU10007"/>
    </source>
</evidence>
<dbReference type="InterPro" id="IPR029510">
    <property type="entry name" value="Ald_DH_CS_GLU"/>
</dbReference>
<feature type="active site" evidence="2">
    <location>
        <position position="253"/>
    </location>
</feature>
<dbReference type="InterPro" id="IPR015590">
    <property type="entry name" value="Aldehyde_DH_dom"/>
</dbReference>
<protein>
    <submittedName>
        <fullName evidence="5">Acyl-CoA reductase</fullName>
    </submittedName>
</protein>
<dbReference type="Gene3D" id="3.40.309.10">
    <property type="entry name" value="Aldehyde Dehydrogenase, Chain A, domain 2"/>
    <property type="match status" value="1"/>
</dbReference>
<dbReference type="OrthoDB" id="3495787at2"/>
<reference evidence="5 6" key="1">
    <citation type="submission" date="2016-10" db="EMBL/GenBank/DDBJ databases">
        <authorList>
            <person name="de Groot N.N."/>
        </authorList>
    </citation>
    <scope>NUCLEOTIDE SEQUENCE [LARGE SCALE GENOMIC DNA]</scope>
    <source>
        <strain evidence="5 6">CGMCC 4.5681</strain>
    </source>
</reference>
<accession>A0A1G9BGK2</accession>
<dbReference type="PANTHER" id="PTHR11699">
    <property type="entry name" value="ALDEHYDE DEHYDROGENASE-RELATED"/>
    <property type="match status" value="1"/>
</dbReference>
<dbReference type="STRING" id="683260.SAMN05421874_107154"/>
<comment type="similarity">
    <text evidence="3">Belongs to the aldehyde dehydrogenase family.</text>
</comment>
<dbReference type="AlphaFoldDB" id="A0A1G9BGK2"/>
<keyword evidence="6" id="KW-1185">Reference proteome</keyword>
<dbReference type="InterPro" id="IPR016161">
    <property type="entry name" value="Ald_DH/histidinol_DH"/>
</dbReference>
<dbReference type="InterPro" id="IPR016163">
    <property type="entry name" value="Ald_DH_C"/>
</dbReference>
<gene>
    <name evidence="5" type="ORF">SAMN05421874_107154</name>
</gene>
<keyword evidence="1 3" id="KW-0560">Oxidoreductase</keyword>